<dbReference type="GO" id="GO:0051601">
    <property type="term" value="P:exocyst localization"/>
    <property type="evidence" value="ECO:0007669"/>
    <property type="project" value="TreeGrafter"/>
</dbReference>
<comment type="caution">
    <text evidence="5">The sequence shown here is derived from an EMBL/GenBank/DDBJ whole genome shotgun (WGS) entry which is preliminary data.</text>
</comment>
<reference evidence="5 6" key="1">
    <citation type="journal article" date="2024" name="Nat. Commun.">
        <title>Phylogenomics reveals the evolutionary origins of lichenization in chlorophyte algae.</title>
        <authorList>
            <person name="Puginier C."/>
            <person name="Libourel C."/>
            <person name="Otte J."/>
            <person name="Skaloud P."/>
            <person name="Haon M."/>
            <person name="Grisel S."/>
            <person name="Petersen M."/>
            <person name="Berrin J.G."/>
            <person name="Delaux P.M."/>
            <person name="Dal Grande F."/>
            <person name="Keller J."/>
        </authorList>
    </citation>
    <scope>NUCLEOTIDE SEQUENCE [LARGE SCALE GENOMIC DNA]</scope>
    <source>
        <strain evidence="5 6">SAG 245.80</strain>
    </source>
</reference>
<dbReference type="PANTHER" id="PTHR21292">
    <property type="entry name" value="EXOCYST COMPLEX COMPONENT SEC6-RELATED"/>
    <property type="match status" value="1"/>
</dbReference>
<evidence type="ECO:0000256" key="3">
    <source>
        <dbReference type="ARBA" id="ARBA00022483"/>
    </source>
</evidence>
<evidence type="ECO:0008006" key="7">
    <source>
        <dbReference type="Google" id="ProtNLM"/>
    </source>
</evidence>
<dbReference type="Proteomes" id="UP001445335">
    <property type="component" value="Unassembled WGS sequence"/>
</dbReference>
<evidence type="ECO:0000256" key="2">
    <source>
        <dbReference type="ARBA" id="ARBA00022448"/>
    </source>
</evidence>
<evidence type="ECO:0000313" key="5">
    <source>
        <dbReference type="EMBL" id="KAK9827315.1"/>
    </source>
</evidence>
<sequence length="667" mass="74549">MLEEYTMKLQTNKAQLSASVASQVDAARSGLELLDSAQKTLKNLQHCYQVIDKLCMECSSLIEHHEKIQVLSAVHYNLGKTLQDVENIAALPNEAAEAEELLCDDTNLLQAFESLAILEGTSSMAQRALQNNSKLRLEDSRNLSTYFNKVRETLGKFEERLWSLIRNFIVLGRDNPGMLVNAVRIIELQELVDKQLEASGHGAVKPKRYRKRCEQQIGMCIQDTFAPLLRNCAQLAAAGENTDKRTNEILDKAHEFVVQLADIYDFVSPCFPEKYAIFRVIFAEYHQHLAFMLDCIGACAQQLANSDILKIMGWISGYQETLGDLGIEEDEAHFPQGGSRGTTLLIDKYIERMRAMLHAWFVNILEADLNSAPKQADDGRLWTPGAVDFFRIVNEQVAVVEDVSSADMLLRTGEAILQIMREFQEAQQRHLQRDLSDALLCAGKLDIEAQCRGFLVLAKSAVAHLVGTIFGDSALAELFQKLYCSEDWQQGTVTGSILATLSDYFDDFKQLLEPTFFKRLVDLCLEEGVAHFVAALVTYAQNITDASLEAIQRDHDEISKFFEAFCSKERVVKSTQALEDLKELAASDSVDTFVLSYTSLLQVAPGITPTLLERIVAARTDLTKADIKEVMEHVTCPIVGRPGSLQLMDAPTSRMQRHSSGRRGPPP</sequence>
<protein>
    <recommendedName>
        <fullName evidence="7">Exocyst complex component Sec6</fullName>
    </recommendedName>
</protein>
<evidence type="ECO:0000256" key="1">
    <source>
        <dbReference type="ARBA" id="ARBA00009447"/>
    </source>
</evidence>
<dbReference type="GO" id="GO:0000145">
    <property type="term" value="C:exocyst"/>
    <property type="evidence" value="ECO:0007669"/>
    <property type="project" value="InterPro"/>
</dbReference>
<dbReference type="AlphaFoldDB" id="A0AAW1R1B9"/>
<keyword evidence="2" id="KW-0813">Transport</keyword>
<dbReference type="GO" id="GO:0006887">
    <property type="term" value="P:exocytosis"/>
    <property type="evidence" value="ECO:0007669"/>
    <property type="project" value="UniProtKB-KW"/>
</dbReference>
<feature type="region of interest" description="Disordered" evidence="4">
    <location>
        <begin position="645"/>
        <end position="667"/>
    </location>
</feature>
<accession>A0AAW1R1B9</accession>
<dbReference type="InterPro" id="IPR042532">
    <property type="entry name" value="EXOC3/Sec6_C"/>
</dbReference>
<dbReference type="InterPro" id="IPR010326">
    <property type="entry name" value="EXOC3/Sec6"/>
</dbReference>
<evidence type="ECO:0000256" key="4">
    <source>
        <dbReference type="SAM" id="MobiDB-lite"/>
    </source>
</evidence>
<keyword evidence="6" id="KW-1185">Reference proteome</keyword>
<gene>
    <name evidence="5" type="ORF">WJX81_003676</name>
</gene>
<dbReference type="Gene3D" id="1.10.357.70">
    <property type="entry name" value="Exocyst complex component Sec6, C-terminal domain"/>
    <property type="match status" value="1"/>
</dbReference>
<comment type="similarity">
    <text evidence="1">Belongs to the SEC6 family.</text>
</comment>
<dbReference type="PANTHER" id="PTHR21292:SF1">
    <property type="entry name" value="EXOCYST COMPLEX COMPONENT 3"/>
    <property type="match status" value="1"/>
</dbReference>
<proteinExistence type="inferred from homology"/>
<evidence type="ECO:0000313" key="6">
    <source>
        <dbReference type="Proteomes" id="UP001445335"/>
    </source>
</evidence>
<name>A0AAW1R1B9_9CHLO</name>
<dbReference type="EMBL" id="JALJOU010000059">
    <property type="protein sequence ID" value="KAK9827315.1"/>
    <property type="molecule type" value="Genomic_DNA"/>
</dbReference>
<keyword evidence="3" id="KW-0268">Exocytosis</keyword>
<dbReference type="Gene3D" id="1.10.357.50">
    <property type="match status" value="1"/>
</dbReference>
<organism evidence="5 6">
    <name type="scientific">Elliptochloris bilobata</name>
    <dbReference type="NCBI Taxonomy" id="381761"/>
    <lineage>
        <taxon>Eukaryota</taxon>
        <taxon>Viridiplantae</taxon>
        <taxon>Chlorophyta</taxon>
        <taxon>core chlorophytes</taxon>
        <taxon>Trebouxiophyceae</taxon>
        <taxon>Trebouxiophyceae incertae sedis</taxon>
        <taxon>Elliptochloris clade</taxon>
        <taxon>Elliptochloris</taxon>
    </lineage>
</organism>
<dbReference type="GO" id="GO:0000149">
    <property type="term" value="F:SNARE binding"/>
    <property type="evidence" value="ECO:0007669"/>
    <property type="project" value="TreeGrafter"/>
</dbReference>
<dbReference type="Pfam" id="PF06046">
    <property type="entry name" value="Sec6"/>
    <property type="match status" value="2"/>
</dbReference>